<sequence>MLLAPSIECKWTSLYCFLDDNIIEIDRGDRTGRRFISLEGGGE</sequence>
<dbReference type="STRING" id="1631249.BQ8794_240010"/>
<evidence type="ECO:0000313" key="2">
    <source>
        <dbReference type="Proteomes" id="UP000188388"/>
    </source>
</evidence>
<keyword evidence="2" id="KW-1185">Reference proteome</keyword>
<dbReference type="AlphaFoldDB" id="A0A1R3V7F6"/>
<evidence type="ECO:0000313" key="1">
    <source>
        <dbReference type="EMBL" id="SIT55803.1"/>
    </source>
</evidence>
<accession>A0A1R3V7F6</accession>
<gene>
    <name evidence="1" type="ORF">BQ8794_240010</name>
</gene>
<organism evidence="1 2">
    <name type="scientific">Mesorhizobium prunaredense</name>
    <dbReference type="NCBI Taxonomy" id="1631249"/>
    <lineage>
        <taxon>Bacteria</taxon>
        <taxon>Pseudomonadati</taxon>
        <taxon>Pseudomonadota</taxon>
        <taxon>Alphaproteobacteria</taxon>
        <taxon>Hyphomicrobiales</taxon>
        <taxon>Phyllobacteriaceae</taxon>
        <taxon>Mesorhizobium</taxon>
    </lineage>
</organism>
<dbReference type="Proteomes" id="UP000188388">
    <property type="component" value="Unassembled WGS sequence"/>
</dbReference>
<proteinExistence type="predicted"/>
<name>A0A1R3V7F6_9HYPH</name>
<reference evidence="2" key="1">
    <citation type="submission" date="2017-01" db="EMBL/GenBank/DDBJ databases">
        <authorList>
            <person name="Brunel B."/>
        </authorList>
    </citation>
    <scope>NUCLEOTIDE SEQUENCE [LARGE SCALE GENOMIC DNA]</scope>
</reference>
<dbReference type="EMBL" id="FTPD01000017">
    <property type="protein sequence ID" value="SIT55803.1"/>
    <property type="molecule type" value="Genomic_DNA"/>
</dbReference>
<protein>
    <submittedName>
        <fullName evidence="1">Uncharacterized protein</fullName>
    </submittedName>
</protein>